<dbReference type="Proteomes" id="UP000203589">
    <property type="component" value="Plasmid pSMS3-1"/>
</dbReference>
<keyword evidence="2" id="KW-0614">Plasmid</keyword>
<evidence type="ECO:0000313" key="2">
    <source>
        <dbReference type="EMBL" id="ASP23371.1"/>
    </source>
</evidence>
<dbReference type="InterPro" id="IPR024633">
    <property type="entry name" value="DnaA_N_dom"/>
</dbReference>
<dbReference type="Gene3D" id="3.30.300.180">
    <property type="match status" value="1"/>
</dbReference>
<sequence length="237" mass="25879">MQVAKPVGRNASAMKYDILSALGVSALCGDKHRQRLMLRLMVLITTRYNWQSNELSMGRSEIARLWSVDERTVKREMAKMRSAGWVEVKRAGVKGRVTVYALNLDGLMAETTPSWDIIGTDFAERMGSRHGGAGGPAQVADPNVIPFQPRSRTDAAQGLAEGAWGRVLAKLGQEAPAQTSAWFGQLSEMSHDGGCVTLAAPSRFVADYVNTHFVSRLLSAYAEIDPGVRRIEVMAVD</sequence>
<dbReference type="RefSeq" id="WP_094037469.1">
    <property type="nucleotide sequence ID" value="NZ_CP022541.1"/>
</dbReference>
<keyword evidence="3" id="KW-1185">Reference proteome</keyword>
<accession>A0A222EBK7</accession>
<feature type="domain" description="DnaA N-terminal" evidence="1">
    <location>
        <begin position="163"/>
        <end position="221"/>
    </location>
</feature>
<dbReference type="AlphaFoldDB" id="A0A222EBK7"/>
<dbReference type="InterPro" id="IPR036390">
    <property type="entry name" value="WH_DNA-bd_sf"/>
</dbReference>
<dbReference type="InterPro" id="IPR036388">
    <property type="entry name" value="WH-like_DNA-bd_sf"/>
</dbReference>
<organism evidence="2 3">
    <name type="scientific">Antarctobacter heliothermus</name>
    <dbReference type="NCBI Taxonomy" id="74033"/>
    <lineage>
        <taxon>Bacteria</taxon>
        <taxon>Pseudomonadati</taxon>
        <taxon>Pseudomonadota</taxon>
        <taxon>Alphaproteobacteria</taxon>
        <taxon>Rhodobacterales</taxon>
        <taxon>Roseobacteraceae</taxon>
        <taxon>Antarctobacter</taxon>
    </lineage>
</organism>
<reference evidence="2 3" key="1">
    <citation type="submission" date="2017-07" db="EMBL/GenBank/DDBJ databases">
        <title>Genome Sequence of Antarctobacter heliothermus Strain SMS3 Isolated from a culture of the Diatom Skeletonema marinoi.</title>
        <authorList>
            <person name="Topel M."/>
            <person name="Pinder M.I.M."/>
            <person name="Johansson O.N."/>
            <person name="Kourtchenko O."/>
            <person name="Godhe A."/>
            <person name="Clarke A.K."/>
        </authorList>
    </citation>
    <scope>NUCLEOTIDE SEQUENCE [LARGE SCALE GENOMIC DNA]</scope>
    <source>
        <strain evidence="2 3">SMS3</strain>
        <plasmid evidence="3">Plasmid psms3-1</plasmid>
    </source>
</reference>
<name>A0A222EBK7_9RHOB</name>
<dbReference type="Gene3D" id="1.10.10.10">
    <property type="entry name" value="Winged helix-like DNA-binding domain superfamily/Winged helix DNA-binding domain"/>
    <property type="match status" value="1"/>
</dbReference>
<dbReference type="SUPFAM" id="SSF46785">
    <property type="entry name" value="Winged helix' DNA-binding domain"/>
    <property type="match status" value="1"/>
</dbReference>
<gene>
    <name evidence="2" type="ORF">ANTHELSMS3_04983</name>
</gene>
<dbReference type="InterPro" id="IPR038454">
    <property type="entry name" value="DnaA_N_sf"/>
</dbReference>
<evidence type="ECO:0000313" key="3">
    <source>
        <dbReference type="Proteomes" id="UP000203589"/>
    </source>
</evidence>
<protein>
    <recommendedName>
        <fullName evidence="1">DnaA N-terminal domain-containing protein</fullName>
    </recommendedName>
</protein>
<proteinExistence type="predicted"/>
<dbReference type="KEGG" id="aht:ANTHELSMS3_04983"/>
<dbReference type="Pfam" id="PF11638">
    <property type="entry name" value="DnaA_N"/>
    <property type="match status" value="1"/>
</dbReference>
<dbReference type="OrthoDB" id="7657434at2"/>
<evidence type="ECO:0000259" key="1">
    <source>
        <dbReference type="Pfam" id="PF11638"/>
    </source>
</evidence>
<geneLocation type="plasmid" evidence="3">
    <name>psms3-1</name>
</geneLocation>
<dbReference type="EMBL" id="CP022541">
    <property type="protein sequence ID" value="ASP23371.1"/>
    <property type="molecule type" value="Genomic_DNA"/>
</dbReference>